<evidence type="ECO:0000313" key="8">
    <source>
        <dbReference type="EMBL" id="MBU3079466.1"/>
    </source>
</evidence>
<dbReference type="Pfam" id="PF03807">
    <property type="entry name" value="F420_oxidored"/>
    <property type="match status" value="1"/>
</dbReference>
<feature type="domain" description="Pyrroline-5-carboxylate reductase dimerisation" evidence="7">
    <location>
        <begin position="160"/>
        <end position="263"/>
    </location>
</feature>
<dbReference type="EC" id="1.5.1.2" evidence="3 4"/>
<comment type="subcellular location">
    <subcellularLocation>
        <location evidence="3">Cytoplasm</location>
    </subcellularLocation>
</comment>
<comment type="pathway">
    <text evidence="3 5">Amino-acid biosynthesis; L-proline biosynthesis; L-proline from L-glutamate 5-semialdehyde: step 1/1.</text>
</comment>
<dbReference type="Pfam" id="PF14748">
    <property type="entry name" value="P5CR_dimer"/>
    <property type="match status" value="1"/>
</dbReference>
<evidence type="ECO:0000259" key="7">
    <source>
        <dbReference type="Pfam" id="PF14748"/>
    </source>
</evidence>
<comment type="catalytic activity">
    <reaction evidence="3 5">
        <text>L-proline + NADP(+) = (S)-1-pyrroline-5-carboxylate + NADPH + 2 H(+)</text>
        <dbReference type="Rhea" id="RHEA:14109"/>
        <dbReference type="ChEBI" id="CHEBI:15378"/>
        <dbReference type="ChEBI" id="CHEBI:17388"/>
        <dbReference type="ChEBI" id="CHEBI:57783"/>
        <dbReference type="ChEBI" id="CHEBI:58349"/>
        <dbReference type="ChEBI" id="CHEBI:60039"/>
        <dbReference type="EC" id="1.5.1.2"/>
    </reaction>
</comment>
<sequence length="268" mass="27066">MAVPETGPVLLVGCGNMAGSMLRGWLAAGLDPAQVTAVEPNAASVPAGVTHLSMLPPDGASPAIVMLGVKPQKLDEVAPALAPLLAPETILLSILAGTELGSLRARFPAPRAIVRVMPNMPAAIGRGVLALHADGLEPAGRELVAAMMGALGLVEWIGDERLFDAVTALSGSGPAFLFRFIDALGKAGAALGLPADQAARMALATVGGAAALAEASDADPGTLAERVASPGGSTRKGLDVLDRTLDTLLEDTLVAAERRNAELAAETR</sequence>
<dbReference type="GO" id="GO:0004735">
    <property type="term" value="F:pyrroline-5-carboxylate reductase activity"/>
    <property type="evidence" value="ECO:0007669"/>
    <property type="project" value="UniProtKB-EC"/>
</dbReference>
<keyword evidence="1 3" id="KW-0521">NADP</keyword>
<dbReference type="HAMAP" id="MF_01925">
    <property type="entry name" value="P5C_reductase"/>
    <property type="match status" value="1"/>
</dbReference>
<evidence type="ECO:0000256" key="3">
    <source>
        <dbReference type="HAMAP-Rule" id="MF_01925"/>
    </source>
</evidence>
<dbReference type="EMBL" id="JAHKRT010000010">
    <property type="protein sequence ID" value="MBU3079466.1"/>
    <property type="molecule type" value="Genomic_DNA"/>
</dbReference>
<comment type="catalytic activity">
    <reaction evidence="3">
        <text>L-proline + NAD(+) = (S)-1-pyrroline-5-carboxylate + NADH + 2 H(+)</text>
        <dbReference type="Rhea" id="RHEA:14105"/>
        <dbReference type="ChEBI" id="CHEBI:15378"/>
        <dbReference type="ChEBI" id="CHEBI:17388"/>
        <dbReference type="ChEBI" id="CHEBI:57540"/>
        <dbReference type="ChEBI" id="CHEBI:57945"/>
        <dbReference type="ChEBI" id="CHEBI:60039"/>
        <dbReference type="EC" id="1.5.1.2"/>
    </reaction>
</comment>
<keyword evidence="3 5" id="KW-0641">Proline biosynthesis</keyword>
<dbReference type="PANTHER" id="PTHR11645:SF0">
    <property type="entry name" value="PYRROLINE-5-CARBOXYLATE REDUCTASE 3"/>
    <property type="match status" value="1"/>
</dbReference>
<comment type="caution">
    <text evidence="8">The sequence shown here is derived from an EMBL/GenBank/DDBJ whole genome shotgun (WGS) entry which is preliminary data.</text>
</comment>
<protein>
    <recommendedName>
        <fullName evidence="3 4">Pyrroline-5-carboxylate reductase</fullName>
        <shortName evidence="3">P5C reductase</shortName>
        <shortName evidence="3">P5CR</shortName>
        <ecNumber evidence="3 4">1.5.1.2</ecNumber>
    </recommendedName>
    <alternativeName>
        <fullName evidence="3">PCA reductase</fullName>
    </alternativeName>
</protein>
<keyword evidence="3" id="KW-0963">Cytoplasm</keyword>
<dbReference type="InterPro" id="IPR000304">
    <property type="entry name" value="Pyrroline-COOH_reductase"/>
</dbReference>
<dbReference type="InterPro" id="IPR053790">
    <property type="entry name" value="P5CR-like_CS"/>
</dbReference>
<comment type="similarity">
    <text evidence="3 5">Belongs to the pyrroline-5-carboxylate reductase family.</text>
</comment>
<evidence type="ECO:0000313" key="9">
    <source>
        <dbReference type="Proteomes" id="UP000776276"/>
    </source>
</evidence>
<dbReference type="PROSITE" id="PS00521">
    <property type="entry name" value="P5CR"/>
    <property type="match status" value="1"/>
</dbReference>
<comment type="function">
    <text evidence="3">Catalyzes the reduction of 1-pyrroline-5-carboxylate (PCA) to L-proline.</text>
</comment>
<dbReference type="Proteomes" id="UP000776276">
    <property type="component" value="Unassembled WGS sequence"/>
</dbReference>
<keyword evidence="9" id="KW-1185">Reference proteome</keyword>
<evidence type="ECO:0000256" key="1">
    <source>
        <dbReference type="ARBA" id="ARBA00022857"/>
    </source>
</evidence>
<accession>A0ABS6BNU3</accession>
<dbReference type="PANTHER" id="PTHR11645">
    <property type="entry name" value="PYRROLINE-5-CARBOXYLATE REDUCTASE"/>
    <property type="match status" value="1"/>
</dbReference>
<dbReference type="InterPro" id="IPR028939">
    <property type="entry name" value="P5C_Rdtase_cat_N"/>
</dbReference>
<evidence type="ECO:0000256" key="5">
    <source>
        <dbReference type="RuleBase" id="RU003903"/>
    </source>
</evidence>
<feature type="domain" description="Pyrroline-5-carboxylate reductase catalytic N-terminal" evidence="6">
    <location>
        <begin position="11"/>
        <end position="97"/>
    </location>
</feature>
<proteinExistence type="inferred from homology"/>
<dbReference type="NCBIfam" id="TIGR00112">
    <property type="entry name" value="proC"/>
    <property type="match status" value="1"/>
</dbReference>
<dbReference type="InterPro" id="IPR029036">
    <property type="entry name" value="P5CR_dimer"/>
</dbReference>
<name>A0ABS6BNU3_9SPHN</name>
<gene>
    <name evidence="3" type="primary">proC</name>
    <name evidence="8" type="ORF">KOF26_16535</name>
</gene>
<reference evidence="8 9" key="1">
    <citation type="submission" date="2021-06" db="EMBL/GenBank/DDBJ databases">
        <title>Sphingomonas sp. XMGL2, whole genome shotgun sequencing project.</title>
        <authorList>
            <person name="Zhao G."/>
            <person name="Shen L."/>
        </authorList>
    </citation>
    <scope>NUCLEOTIDE SEQUENCE [LARGE SCALE GENOMIC DNA]</scope>
    <source>
        <strain evidence="8 9">XMGL2</strain>
    </source>
</reference>
<keyword evidence="3 5" id="KW-0028">Amino-acid biosynthesis</keyword>
<evidence type="ECO:0000256" key="4">
    <source>
        <dbReference type="NCBIfam" id="TIGR00112"/>
    </source>
</evidence>
<organism evidence="8 9">
    <name type="scientific">Sphingomonas quercus</name>
    <dbReference type="NCBI Taxonomy" id="2842451"/>
    <lineage>
        <taxon>Bacteria</taxon>
        <taxon>Pseudomonadati</taxon>
        <taxon>Pseudomonadota</taxon>
        <taxon>Alphaproteobacteria</taxon>
        <taxon>Sphingomonadales</taxon>
        <taxon>Sphingomonadaceae</taxon>
        <taxon>Sphingomonas</taxon>
    </lineage>
</organism>
<keyword evidence="2 3" id="KW-0560">Oxidoreductase</keyword>
<evidence type="ECO:0000256" key="2">
    <source>
        <dbReference type="ARBA" id="ARBA00023002"/>
    </source>
</evidence>
<dbReference type="RefSeq" id="WP_216327737.1">
    <property type="nucleotide sequence ID" value="NZ_JAHKRT010000010.1"/>
</dbReference>
<dbReference type="PIRSF" id="PIRSF000193">
    <property type="entry name" value="Pyrrol-5-carb_rd"/>
    <property type="match status" value="1"/>
</dbReference>
<evidence type="ECO:0000259" key="6">
    <source>
        <dbReference type="Pfam" id="PF03807"/>
    </source>
</evidence>